<feature type="domain" description="DUF7924" evidence="2">
    <location>
        <begin position="219"/>
        <end position="435"/>
    </location>
</feature>
<keyword evidence="4" id="KW-1185">Reference proteome</keyword>
<dbReference type="AlphaFoldDB" id="A0AA38X7Y6"/>
<dbReference type="PANTHER" id="PTHR42470">
    <property type="entry name" value="VAST DOMAIN-CONTAINING PROTEIN"/>
    <property type="match status" value="1"/>
</dbReference>
<feature type="compositionally biased region" description="Basic and acidic residues" evidence="1">
    <location>
        <begin position="531"/>
        <end position="548"/>
    </location>
</feature>
<proteinExistence type="predicted"/>
<dbReference type="Proteomes" id="UP001172673">
    <property type="component" value="Unassembled WGS sequence"/>
</dbReference>
<name>A0AA38X7Y6_9EURO</name>
<reference evidence="3" key="1">
    <citation type="submission" date="2022-10" db="EMBL/GenBank/DDBJ databases">
        <title>Culturing micro-colonial fungi from biological soil crusts in the Mojave desert and describing Neophaeococcomyces mojavensis, and introducing the new genera and species Taxawa tesnikishii.</title>
        <authorList>
            <person name="Kurbessoian T."/>
            <person name="Stajich J.E."/>
        </authorList>
    </citation>
    <scope>NUCLEOTIDE SEQUENCE</scope>
    <source>
        <strain evidence="3">TK_41</strain>
    </source>
</reference>
<dbReference type="EMBL" id="JAPDRK010000010">
    <property type="protein sequence ID" value="KAJ9608540.1"/>
    <property type="molecule type" value="Genomic_DNA"/>
</dbReference>
<feature type="compositionally biased region" description="Low complexity" evidence="1">
    <location>
        <begin position="457"/>
        <end position="467"/>
    </location>
</feature>
<gene>
    <name evidence="3" type="ORF">H2200_007528</name>
</gene>
<dbReference type="PANTHER" id="PTHR42470:SF2">
    <property type="match status" value="1"/>
</dbReference>
<protein>
    <recommendedName>
        <fullName evidence="2">DUF7924 domain-containing protein</fullName>
    </recommendedName>
</protein>
<evidence type="ECO:0000259" key="2">
    <source>
        <dbReference type="Pfam" id="PF25545"/>
    </source>
</evidence>
<dbReference type="InterPro" id="IPR057684">
    <property type="entry name" value="DUF7924"/>
</dbReference>
<feature type="compositionally biased region" description="Low complexity" evidence="1">
    <location>
        <begin position="141"/>
        <end position="152"/>
    </location>
</feature>
<comment type="caution">
    <text evidence="3">The sequence shown here is derived from an EMBL/GenBank/DDBJ whole genome shotgun (WGS) entry which is preliminary data.</text>
</comment>
<accession>A0AA38X7Y6</accession>
<feature type="region of interest" description="Disordered" evidence="1">
    <location>
        <begin position="125"/>
        <end position="161"/>
    </location>
</feature>
<sequence>MQNCGKPHNRPRKRRHTDNDCERPGKLQRLWQPPAISTKVGDLTQQKALLERQHQLPSPSLTKSHGDHTKPSQAGSSTRKRKARSLDSIEKPPSTKRTLPCTEFPKPNPSIVQWLSTLPEDKRFDDLESMSLPPPKRSRSSDSLSRILSQSRDGTDSTVSRDRKYSAYRDINYPVVLETKGSFMRQSEAGLVDDDAILCAKLFSTSQPRPKSSLLHECFEKFHALLQGRSESRIYLDLHPIVVPSAENRYIEGRKEFQGLVEGHNDIWAKAIPFYGPRPQPDHTFGFKWSNFTDLQRKKLGIDPNQKSYYTAREDIYFPFLTSEVKCGKQGLDLADRPNAHSMTIALRGLVDLFRRANRAGDLHRRALGFSISHDDRSARIFAHYPEIDGENTTFWRKTIKEINIGEQPWISYQFTLNACQIFAPDLLNRLKAAIDQIPDPVAQSFEPVGVDELAVVSSQDDSSAPDSQDEGSRKSRKPGGLHAELRTMIQSLQRQLEQHRRDAEQQRRDADQQRRESEQHSKDLLTQLGRQREDSERQREDSERQRNELMQILKQQSEQIRELTRKS</sequence>
<evidence type="ECO:0000256" key="1">
    <source>
        <dbReference type="SAM" id="MobiDB-lite"/>
    </source>
</evidence>
<feature type="compositionally biased region" description="Basic and acidic residues" evidence="1">
    <location>
        <begin position="497"/>
        <end position="524"/>
    </location>
</feature>
<evidence type="ECO:0000313" key="4">
    <source>
        <dbReference type="Proteomes" id="UP001172673"/>
    </source>
</evidence>
<organism evidence="3 4">
    <name type="scientific">Cladophialophora chaetospira</name>
    <dbReference type="NCBI Taxonomy" id="386627"/>
    <lineage>
        <taxon>Eukaryota</taxon>
        <taxon>Fungi</taxon>
        <taxon>Dikarya</taxon>
        <taxon>Ascomycota</taxon>
        <taxon>Pezizomycotina</taxon>
        <taxon>Eurotiomycetes</taxon>
        <taxon>Chaetothyriomycetidae</taxon>
        <taxon>Chaetothyriales</taxon>
        <taxon>Herpotrichiellaceae</taxon>
        <taxon>Cladophialophora</taxon>
    </lineage>
</organism>
<feature type="compositionally biased region" description="Basic residues" evidence="1">
    <location>
        <begin position="7"/>
        <end position="16"/>
    </location>
</feature>
<evidence type="ECO:0000313" key="3">
    <source>
        <dbReference type="EMBL" id="KAJ9608540.1"/>
    </source>
</evidence>
<feature type="region of interest" description="Disordered" evidence="1">
    <location>
        <begin position="1"/>
        <end position="105"/>
    </location>
</feature>
<feature type="region of interest" description="Disordered" evidence="1">
    <location>
        <begin position="457"/>
        <end position="550"/>
    </location>
</feature>
<dbReference type="Pfam" id="PF25545">
    <property type="entry name" value="DUF7924"/>
    <property type="match status" value="1"/>
</dbReference>